<proteinExistence type="predicted"/>
<dbReference type="Proteomes" id="UP000490060">
    <property type="component" value="Unassembled WGS sequence"/>
</dbReference>
<sequence>MENLFEFLNQQNGDQLAGYGVVFVVFIYYVMQGLVDIFESIFRCKK</sequence>
<evidence type="ECO:0000256" key="1">
    <source>
        <dbReference type="SAM" id="Phobius"/>
    </source>
</evidence>
<dbReference type="AlphaFoldDB" id="A0A2I2MC09"/>
<evidence type="ECO:0000313" key="3">
    <source>
        <dbReference type="Proteomes" id="UP000490060"/>
    </source>
</evidence>
<name>A0A2I2MC09_9FLAO</name>
<keyword evidence="1" id="KW-0472">Membrane</keyword>
<organism evidence="2 3">
    <name type="scientific">Tenacibaculum finnmarkense genomovar ulcerans</name>
    <dbReference type="NCBI Taxonomy" id="2781388"/>
    <lineage>
        <taxon>Bacteria</taxon>
        <taxon>Pseudomonadati</taxon>
        <taxon>Bacteroidota</taxon>
        <taxon>Flavobacteriia</taxon>
        <taxon>Flavobacteriales</taxon>
        <taxon>Flavobacteriaceae</taxon>
        <taxon>Tenacibaculum</taxon>
        <taxon>Tenacibaculum finnmarkense</taxon>
    </lineage>
</organism>
<gene>
    <name evidence="2" type="ORF">TNO010_400039</name>
</gene>
<accession>A0A2I2MC09</accession>
<keyword evidence="1" id="KW-0812">Transmembrane</keyword>
<protein>
    <submittedName>
        <fullName evidence="2">Uncharacterized protein</fullName>
    </submittedName>
</protein>
<dbReference type="EMBL" id="OENE01000035">
    <property type="protein sequence ID" value="SOU89464.1"/>
    <property type="molecule type" value="Genomic_DNA"/>
</dbReference>
<feature type="transmembrane region" description="Helical" evidence="1">
    <location>
        <begin position="16"/>
        <end position="38"/>
    </location>
</feature>
<keyword evidence="1" id="KW-1133">Transmembrane helix</keyword>
<reference evidence="2 3" key="1">
    <citation type="submission" date="2017-11" db="EMBL/GenBank/DDBJ databases">
        <authorList>
            <person name="Duchaud E."/>
        </authorList>
    </citation>
    <scope>NUCLEOTIDE SEQUENCE [LARGE SCALE GENOMIC DNA]</scope>
    <source>
        <strain evidence="2 3">TNO010</strain>
    </source>
</reference>
<evidence type="ECO:0000313" key="2">
    <source>
        <dbReference type="EMBL" id="SOU89464.1"/>
    </source>
</evidence>